<dbReference type="SUPFAM" id="SSF50952">
    <property type="entry name" value="Soluble quinoprotein glucose dehydrogenase"/>
    <property type="match status" value="1"/>
</dbReference>
<dbReference type="InterPro" id="IPR011041">
    <property type="entry name" value="Quinoprot_gluc/sorb_DH_b-prop"/>
</dbReference>
<name>A0A927CAG1_9BACL</name>
<dbReference type="EMBL" id="JACXJA010000010">
    <property type="protein sequence ID" value="MBD2862300.1"/>
    <property type="molecule type" value="Genomic_DNA"/>
</dbReference>
<dbReference type="RefSeq" id="WP_190927048.1">
    <property type="nucleotide sequence ID" value="NZ_JACXJA010000010.1"/>
</dbReference>
<proteinExistence type="predicted"/>
<gene>
    <name evidence="1" type="ORF">IDH45_09925</name>
</gene>
<organism evidence="1 2">
    <name type="scientific">Paenibacillus oceani</name>
    <dbReference type="NCBI Taxonomy" id="2772510"/>
    <lineage>
        <taxon>Bacteria</taxon>
        <taxon>Bacillati</taxon>
        <taxon>Bacillota</taxon>
        <taxon>Bacilli</taxon>
        <taxon>Bacillales</taxon>
        <taxon>Paenibacillaceae</taxon>
        <taxon>Paenibacillus</taxon>
    </lineage>
</organism>
<dbReference type="AlphaFoldDB" id="A0A927CAG1"/>
<sequence length="294" mass="32224">MDNLGNLVAGTDQASRRILLLDPEADDWSSDEAVRWSWAACAANGFDGLEAYWGVPTDVKVRNNPRLGEQVMIVTDSLGLAAMLPFPAGDRKLWGCHVGGNPHSAELLPNGNVAVAASTGGWVRIYASSQGPSCADYAEYAFAGAHGVHWDPGFQLLWALGDDELVGLRVEGTDAEPAVRPVRRTLLPTRFGHDLQPMYGDRDRLWVSTGKQVYQYVKSADRFDSDYPGRERISREDVKSVGNLASGQTVSTVPKPGGTYEWTTDTAQFHCPDRVKIRSGAGFYKMRVLNSEYE</sequence>
<comment type="caution">
    <text evidence="1">The sequence shown here is derived from an EMBL/GenBank/DDBJ whole genome shotgun (WGS) entry which is preliminary data.</text>
</comment>
<evidence type="ECO:0000313" key="2">
    <source>
        <dbReference type="Proteomes" id="UP000639396"/>
    </source>
</evidence>
<reference evidence="1" key="1">
    <citation type="submission" date="2020-09" db="EMBL/GenBank/DDBJ databases">
        <title>A novel bacterium of genus Paenibacillus, isolated from South China Sea.</title>
        <authorList>
            <person name="Huang H."/>
            <person name="Mo K."/>
            <person name="Hu Y."/>
        </authorList>
    </citation>
    <scope>NUCLEOTIDE SEQUENCE</scope>
    <source>
        <strain evidence="1">IB182363</strain>
    </source>
</reference>
<dbReference type="Proteomes" id="UP000639396">
    <property type="component" value="Unassembled WGS sequence"/>
</dbReference>
<evidence type="ECO:0000313" key="1">
    <source>
        <dbReference type="EMBL" id="MBD2862300.1"/>
    </source>
</evidence>
<dbReference type="InterPro" id="IPR045383">
    <property type="entry name" value="DUF6528"/>
</dbReference>
<accession>A0A927CAG1</accession>
<protein>
    <submittedName>
        <fullName evidence="1">Uncharacterized protein</fullName>
    </submittedName>
</protein>
<dbReference type="Pfam" id="PF20138">
    <property type="entry name" value="DUF6528"/>
    <property type="match status" value="1"/>
</dbReference>
<keyword evidence="2" id="KW-1185">Reference proteome</keyword>